<evidence type="ECO:0008006" key="3">
    <source>
        <dbReference type="Google" id="ProtNLM"/>
    </source>
</evidence>
<name>A0AAW1UWL9_9CUCU</name>
<dbReference type="Proteomes" id="UP001431783">
    <property type="component" value="Unassembled WGS sequence"/>
</dbReference>
<dbReference type="AlphaFoldDB" id="A0AAW1UWL9"/>
<comment type="caution">
    <text evidence="1">The sequence shown here is derived from an EMBL/GenBank/DDBJ whole genome shotgun (WGS) entry which is preliminary data.</text>
</comment>
<sequence>MDVLIGWAFNEVKLKENINYTCRFKFCEYSSKIGLMSECMYSIIIKTEFKRLLNEKYPKISPNDLLKIIQLLIFKKIRTLICPIDFSRNVCDIRNENKYYVNI</sequence>
<feature type="non-terminal residue" evidence="1">
    <location>
        <position position="103"/>
    </location>
</feature>
<accession>A0AAW1UWL9</accession>
<gene>
    <name evidence="1" type="ORF">WA026_000169</name>
</gene>
<keyword evidence="2" id="KW-1185">Reference proteome</keyword>
<dbReference type="EMBL" id="JARQZJ010000121">
    <property type="protein sequence ID" value="KAK9887861.1"/>
    <property type="molecule type" value="Genomic_DNA"/>
</dbReference>
<evidence type="ECO:0000313" key="1">
    <source>
        <dbReference type="EMBL" id="KAK9887861.1"/>
    </source>
</evidence>
<reference evidence="1 2" key="1">
    <citation type="submission" date="2023-03" db="EMBL/GenBank/DDBJ databases">
        <title>Genome insight into feeding habits of ladybird beetles.</title>
        <authorList>
            <person name="Li H.-S."/>
            <person name="Huang Y.-H."/>
            <person name="Pang H."/>
        </authorList>
    </citation>
    <scope>NUCLEOTIDE SEQUENCE [LARGE SCALE GENOMIC DNA]</scope>
    <source>
        <strain evidence="1">SYSU_2023b</strain>
        <tissue evidence="1">Whole body</tissue>
    </source>
</reference>
<evidence type="ECO:0000313" key="2">
    <source>
        <dbReference type="Proteomes" id="UP001431783"/>
    </source>
</evidence>
<organism evidence="1 2">
    <name type="scientific">Henosepilachna vigintioctopunctata</name>
    <dbReference type="NCBI Taxonomy" id="420089"/>
    <lineage>
        <taxon>Eukaryota</taxon>
        <taxon>Metazoa</taxon>
        <taxon>Ecdysozoa</taxon>
        <taxon>Arthropoda</taxon>
        <taxon>Hexapoda</taxon>
        <taxon>Insecta</taxon>
        <taxon>Pterygota</taxon>
        <taxon>Neoptera</taxon>
        <taxon>Endopterygota</taxon>
        <taxon>Coleoptera</taxon>
        <taxon>Polyphaga</taxon>
        <taxon>Cucujiformia</taxon>
        <taxon>Coccinelloidea</taxon>
        <taxon>Coccinellidae</taxon>
        <taxon>Epilachninae</taxon>
        <taxon>Epilachnini</taxon>
        <taxon>Henosepilachna</taxon>
    </lineage>
</organism>
<proteinExistence type="predicted"/>
<protein>
    <recommendedName>
        <fullName evidence="3">LAGLIDADG homing endonuclease</fullName>
    </recommendedName>
</protein>